<evidence type="ECO:0000313" key="2">
    <source>
        <dbReference type="EMBL" id="EKF86166.1"/>
    </source>
</evidence>
<proteinExistence type="predicted"/>
<dbReference type="PATRIC" id="fig|1204725.3.peg.882"/>
<dbReference type="Proteomes" id="UP000007360">
    <property type="component" value="Unassembled WGS sequence"/>
</dbReference>
<keyword evidence="3" id="KW-1185">Reference proteome</keyword>
<comment type="caution">
    <text evidence="2">The sequence shown here is derived from an EMBL/GenBank/DDBJ whole genome shotgun (WGS) entry which is preliminary data.</text>
</comment>
<protein>
    <submittedName>
        <fullName evidence="2">Uncharacterized protein</fullName>
    </submittedName>
</protein>
<dbReference type="AlphaFoldDB" id="K2QDP5"/>
<reference evidence="2 3" key="1">
    <citation type="journal article" date="2012" name="J. Bacteriol.">
        <title>Draft genome sequence of Methanobacterium formicicum DSM 3637, an archaebacterium isolated from the methane producer amoeba Pelomyxa palustris.</title>
        <authorList>
            <person name="Gutierrez G."/>
        </authorList>
    </citation>
    <scope>NUCLEOTIDE SEQUENCE [LARGE SCALE GENOMIC DNA]</scope>
    <source>
        <strain evidence="3">DSM 3637 / PP1</strain>
    </source>
</reference>
<evidence type="ECO:0000313" key="3">
    <source>
        <dbReference type="Proteomes" id="UP000007360"/>
    </source>
</evidence>
<gene>
    <name evidence="2" type="ORF">A994_04400</name>
</gene>
<evidence type="ECO:0000256" key="1">
    <source>
        <dbReference type="SAM" id="MobiDB-lite"/>
    </source>
</evidence>
<accession>K2QDP5</accession>
<sequence length="155" mass="16168">MNTVLIIVIVVVLVAGAASAGYFLIQPAKNSSMNVTNNTTANDTAVNNTTSNASSSSGNQQQNQTDQNRGLISAAEAQAIANNYLNSHSKYVNFDAGVASLHGTVYFVPMVINNDNAQSAKGTVVGNVKIDGNNGAVLGIQTWDIETNAEINEPP</sequence>
<dbReference type="RefSeq" id="WP_004030109.1">
    <property type="nucleotide sequence ID" value="NZ_AMPO01000003.1"/>
</dbReference>
<dbReference type="EMBL" id="AMPO01000003">
    <property type="protein sequence ID" value="EKF86166.1"/>
    <property type="molecule type" value="Genomic_DNA"/>
</dbReference>
<feature type="region of interest" description="Disordered" evidence="1">
    <location>
        <begin position="36"/>
        <end position="68"/>
    </location>
</feature>
<name>K2QDP5_METFP</name>
<organism evidence="2 3">
    <name type="scientific">Methanobacterium formicicum (strain DSM 3637 / PP1)</name>
    <dbReference type="NCBI Taxonomy" id="1204725"/>
    <lineage>
        <taxon>Archaea</taxon>
        <taxon>Methanobacteriati</taxon>
        <taxon>Methanobacteriota</taxon>
        <taxon>Methanomada group</taxon>
        <taxon>Methanobacteria</taxon>
        <taxon>Methanobacteriales</taxon>
        <taxon>Methanobacteriaceae</taxon>
        <taxon>Methanobacterium</taxon>
    </lineage>
</organism>